<dbReference type="Pfam" id="PF14078">
    <property type="entry name" value="DUF4259"/>
    <property type="match status" value="1"/>
</dbReference>
<organism evidence="1 2">
    <name type="scientific">Corynebacterium occultum</name>
    <dbReference type="NCBI Taxonomy" id="2675219"/>
    <lineage>
        <taxon>Bacteria</taxon>
        <taxon>Bacillati</taxon>
        <taxon>Actinomycetota</taxon>
        <taxon>Actinomycetes</taxon>
        <taxon>Mycobacteriales</taxon>
        <taxon>Corynebacteriaceae</taxon>
        <taxon>Corynebacterium</taxon>
    </lineage>
</organism>
<gene>
    <name evidence="1" type="ORF">COCCU_03360</name>
</gene>
<dbReference type="EMBL" id="CP046455">
    <property type="protein sequence ID" value="QGU06626.1"/>
    <property type="molecule type" value="Genomic_DNA"/>
</dbReference>
<sequence>MGAWDIAIFAEEVNVDFLDELAALDGEEIVEAVKDACLLAAQPAGVSEDEELNGLAAATIAAIWAGAPFSAGDVAESYPFLRGLIGRGSEKLHEIAGELLENADTEEDLEAYLEALA</sequence>
<name>A0A6B8W6V0_9CORY</name>
<accession>A0A6B8W6V0</accession>
<protein>
    <recommendedName>
        <fullName evidence="3">DUF4259 domain-containing protein</fullName>
    </recommendedName>
</protein>
<reference evidence="1 2" key="1">
    <citation type="submission" date="2019-11" db="EMBL/GenBank/DDBJ databases">
        <title>Complete genome sequence of Corynebacterium kalinowskii 1959, a novel Corynebacterium species isolated from soil of a small paddock in Vilsendorf, Germany.</title>
        <authorList>
            <person name="Schaffert L."/>
            <person name="Ruwe M."/>
            <person name="Milse J."/>
            <person name="Hanuschka K."/>
            <person name="Ortseifen V."/>
            <person name="Droste J."/>
            <person name="Brandt D."/>
            <person name="Schlueter L."/>
            <person name="Kutter Y."/>
            <person name="Vinke S."/>
            <person name="Viehoefer P."/>
            <person name="Jacob L."/>
            <person name="Luebke N.-C."/>
            <person name="Schulte-Berndt E."/>
            <person name="Hain C."/>
            <person name="Linder M."/>
            <person name="Schmidt P."/>
            <person name="Wollenschlaeger L."/>
            <person name="Luttermann T."/>
            <person name="Thieme E."/>
            <person name="Hassa J."/>
            <person name="Haak M."/>
            <person name="Wittchen M."/>
            <person name="Mentz A."/>
            <person name="Persicke M."/>
            <person name="Busche T."/>
            <person name="Ruckert C."/>
        </authorList>
    </citation>
    <scope>NUCLEOTIDE SEQUENCE [LARGE SCALE GENOMIC DNA]</scope>
    <source>
        <strain evidence="1 2">2039</strain>
    </source>
</reference>
<dbReference type="InterPro" id="IPR025355">
    <property type="entry name" value="DUF4259"/>
</dbReference>
<dbReference type="RefSeq" id="WP_156230214.1">
    <property type="nucleotide sequence ID" value="NZ_CP046455.1"/>
</dbReference>
<keyword evidence="2" id="KW-1185">Reference proteome</keyword>
<evidence type="ECO:0008006" key="3">
    <source>
        <dbReference type="Google" id="ProtNLM"/>
    </source>
</evidence>
<evidence type="ECO:0000313" key="1">
    <source>
        <dbReference type="EMBL" id="QGU06626.1"/>
    </source>
</evidence>
<proteinExistence type="predicted"/>
<dbReference type="Proteomes" id="UP000424462">
    <property type="component" value="Chromosome"/>
</dbReference>
<dbReference type="AlphaFoldDB" id="A0A6B8W6V0"/>
<evidence type="ECO:0000313" key="2">
    <source>
        <dbReference type="Proteomes" id="UP000424462"/>
    </source>
</evidence>
<dbReference type="KEGG" id="cok:COCCU_03360"/>